<accession>A0A2G1DHZ7</accession>
<evidence type="ECO:0000259" key="12">
    <source>
        <dbReference type="Pfam" id="PF19310"/>
    </source>
</evidence>
<dbReference type="GO" id="GO:0006508">
    <property type="term" value="P:proteolysis"/>
    <property type="evidence" value="ECO:0007669"/>
    <property type="project" value="UniProtKB-KW"/>
</dbReference>
<reference evidence="14 15" key="1">
    <citation type="submission" date="2017-09" db="EMBL/GenBank/DDBJ databases">
        <title>Arcobacter canalis sp. nov., a new species isolated from a water canal contaminated with urban sewage.</title>
        <authorList>
            <person name="Perez-Cataluna A."/>
            <person name="Salas-Masso N."/>
            <person name="Figueras M.J."/>
        </authorList>
    </citation>
    <scope>NUCLEOTIDE SEQUENCE [LARGE SCALE GENOMIC DNA]</scope>
    <source>
        <strain evidence="14 15">F98-3</strain>
    </source>
</reference>
<evidence type="ECO:0000256" key="5">
    <source>
        <dbReference type="ARBA" id="ARBA00022833"/>
    </source>
</evidence>
<gene>
    <name evidence="13" type="ORF">AMOL_1456</name>
    <name evidence="14" type="ORF">CPU12_06565</name>
</gene>
<dbReference type="Gene3D" id="3.40.390.10">
    <property type="entry name" value="Collagenase (Catalytic Domain)"/>
    <property type="match status" value="1"/>
</dbReference>
<comment type="similarity">
    <text evidence="1 9">Belongs to the peptidase M3 family.</text>
</comment>
<evidence type="ECO:0000256" key="6">
    <source>
        <dbReference type="ARBA" id="ARBA00023049"/>
    </source>
</evidence>
<evidence type="ECO:0000313" key="15">
    <source>
        <dbReference type="Proteomes" id="UP000221222"/>
    </source>
</evidence>
<dbReference type="SUPFAM" id="SSF55486">
    <property type="entry name" value="Metalloproteases ('zincins'), catalytic domain"/>
    <property type="match status" value="1"/>
</dbReference>
<dbReference type="GO" id="GO:0005829">
    <property type="term" value="C:cytosol"/>
    <property type="evidence" value="ECO:0007669"/>
    <property type="project" value="UniProtKB-ARBA"/>
</dbReference>
<evidence type="ECO:0000256" key="4">
    <source>
        <dbReference type="ARBA" id="ARBA00022801"/>
    </source>
</evidence>
<keyword evidence="4 9" id="KW-0378">Hydrolase</keyword>
<evidence type="ECO:0000256" key="10">
    <source>
        <dbReference type="SAM" id="Coils"/>
    </source>
</evidence>
<dbReference type="RefSeq" id="WP_099342304.1">
    <property type="nucleotide sequence ID" value="NZ_CP032098.1"/>
</dbReference>
<dbReference type="Pfam" id="PF01432">
    <property type="entry name" value="Peptidase_M3"/>
    <property type="match status" value="1"/>
</dbReference>
<evidence type="ECO:0000313" key="13">
    <source>
        <dbReference type="EMBL" id="AXX92426.1"/>
    </source>
</evidence>
<organism evidence="14 15">
    <name type="scientific">Malaciobacter molluscorum LMG 25693</name>
    <dbReference type="NCBI Taxonomy" id="870501"/>
    <lineage>
        <taxon>Bacteria</taxon>
        <taxon>Pseudomonadati</taxon>
        <taxon>Campylobacterota</taxon>
        <taxon>Epsilonproteobacteria</taxon>
        <taxon>Campylobacterales</taxon>
        <taxon>Arcobacteraceae</taxon>
        <taxon>Malaciobacter</taxon>
    </lineage>
</organism>
<keyword evidence="2 9" id="KW-0645">Protease</keyword>
<dbReference type="EMBL" id="NXFY01000008">
    <property type="protein sequence ID" value="PHO18128.1"/>
    <property type="molecule type" value="Genomic_DNA"/>
</dbReference>
<dbReference type="FunFam" id="3.40.390.10:FF:000009">
    <property type="entry name" value="Oligopeptidase A"/>
    <property type="match status" value="1"/>
</dbReference>
<evidence type="ECO:0000256" key="1">
    <source>
        <dbReference type="ARBA" id="ARBA00006040"/>
    </source>
</evidence>
<keyword evidence="6 9" id="KW-0482">Metalloprotease</keyword>
<name>A0A2G1DHZ7_9BACT</name>
<keyword evidence="3 9" id="KW-0479">Metal-binding</keyword>
<dbReference type="Proteomes" id="UP000221222">
    <property type="component" value="Unassembled WGS sequence"/>
</dbReference>
<protein>
    <recommendedName>
        <fullName evidence="8">oligopeptidase A</fullName>
        <ecNumber evidence="8">3.4.24.70</ecNumber>
    </recommendedName>
</protein>
<dbReference type="GO" id="GO:0006518">
    <property type="term" value="P:peptide metabolic process"/>
    <property type="evidence" value="ECO:0007669"/>
    <property type="project" value="TreeGrafter"/>
</dbReference>
<dbReference type="AlphaFoldDB" id="A0A2G1DHZ7"/>
<comment type="cofactor">
    <cofactor evidence="9">
        <name>Zn(2+)</name>
        <dbReference type="ChEBI" id="CHEBI:29105"/>
    </cofactor>
    <text evidence="9">Binds 1 zinc ion.</text>
</comment>
<keyword evidence="15" id="KW-1185">Reference proteome</keyword>
<dbReference type="KEGG" id="amol:AMOL_1456"/>
<dbReference type="Gene3D" id="1.10.1370.10">
    <property type="entry name" value="Neurolysin, domain 3"/>
    <property type="match status" value="1"/>
</dbReference>
<proteinExistence type="inferred from homology"/>
<evidence type="ECO:0000259" key="11">
    <source>
        <dbReference type="Pfam" id="PF01432"/>
    </source>
</evidence>
<dbReference type="InterPro" id="IPR034005">
    <property type="entry name" value="M3A_DCP"/>
</dbReference>
<evidence type="ECO:0000313" key="14">
    <source>
        <dbReference type="EMBL" id="PHO18128.1"/>
    </source>
</evidence>
<dbReference type="PANTHER" id="PTHR11804">
    <property type="entry name" value="PROTEASE M3 THIMET OLIGOPEPTIDASE-RELATED"/>
    <property type="match status" value="1"/>
</dbReference>
<dbReference type="InterPro" id="IPR045666">
    <property type="entry name" value="OpdA_N"/>
</dbReference>
<evidence type="ECO:0000313" key="16">
    <source>
        <dbReference type="Proteomes" id="UP000262712"/>
    </source>
</evidence>
<evidence type="ECO:0000256" key="9">
    <source>
        <dbReference type="RuleBase" id="RU003435"/>
    </source>
</evidence>
<dbReference type="GO" id="GO:0004222">
    <property type="term" value="F:metalloendopeptidase activity"/>
    <property type="evidence" value="ECO:0007669"/>
    <property type="project" value="UniProtKB-EC"/>
</dbReference>
<sequence length="657" mass="76731">MFEDFNIENLENSKEILEVKIKESKNKIEELLKIENKTYENFVMPYQEVGERLNEFITPIFHIDSVKNSNLTQNVLEECLPIISIYETELSQNDYIYTSLKDIQDKYYTSLNDIQKKVLENEIRDFELSGCHLEKDKKDKLKELNLKLSELSQKFSQNLLDATNSYEMICDDYEDVKELPKSDIELASFEEDGKTKYKFTLQMPSYLAYITYGSNREKREEIYRAYCTRAPENENVINEILKLKDEKVKLLGFDCYAQYSLSRKMAKNEEEVVSFLEELGQKGKQKAKEELEEVAQLAKEDGIDNIKSFDLSYYSEKLKKAKYDLDQEFYRPYLEQNSVLEGFFSFLNEVFKVEFVDITSKTTSWDEKVKIFNLKEDGKITGRIYLDLEARKSKRGGAWMNNWHTHYIDTKNKEHLPTAFIVCNFPPSKDNTPSLLRHDDVVTLFHEMGHALHHLLSKVEEPYVSGISGVAWDVVEFPSQFLEYFAYAKDVLKIFAKHYKTKEVLDDDSIQKLINTRNFQSSLAMIRQIEFALFDFKLHQKLYKDAEEIQDLLDSIRAKFSPIIPPSYNKFQNGFSHIFGGGYAAGYYSYKWAEVLSADAFYMFIDSSNLFNKTLALKYKESILQKGGSSNMDKLFFNFAQREPSVDSLLKIDGIIS</sequence>
<dbReference type="EMBL" id="CP032098">
    <property type="protein sequence ID" value="AXX92426.1"/>
    <property type="molecule type" value="Genomic_DNA"/>
</dbReference>
<dbReference type="Proteomes" id="UP000262712">
    <property type="component" value="Chromosome"/>
</dbReference>
<feature type="domain" description="Oligopeptidase A N-terminal" evidence="12">
    <location>
        <begin position="21"/>
        <end position="138"/>
    </location>
</feature>
<feature type="domain" description="Peptidase M3A/M3B catalytic" evidence="11">
    <location>
        <begin position="211"/>
        <end position="651"/>
    </location>
</feature>
<dbReference type="Gene3D" id="1.10.1370.40">
    <property type="match status" value="1"/>
</dbReference>
<dbReference type="InterPro" id="IPR001567">
    <property type="entry name" value="Pept_M3A_M3B_dom"/>
</dbReference>
<evidence type="ECO:0000256" key="8">
    <source>
        <dbReference type="ARBA" id="ARBA00026100"/>
    </source>
</evidence>
<dbReference type="GO" id="GO:0046872">
    <property type="term" value="F:metal ion binding"/>
    <property type="evidence" value="ECO:0007669"/>
    <property type="project" value="UniProtKB-UniRule"/>
</dbReference>
<dbReference type="CDD" id="cd06456">
    <property type="entry name" value="M3A_DCP"/>
    <property type="match status" value="1"/>
</dbReference>
<comment type="catalytic activity">
    <reaction evidence="7">
        <text>Hydrolysis of oligopeptides, with broad specificity. Gly or Ala commonly occur as P1 or P1' residues, but more distant residues are also important, as is shown by the fact that Z-Gly-Pro-Gly-|-Gly-Pro-Ala is cleaved, but not Z-(Gly)(5).</text>
        <dbReference type="EC" id="3.4.24.70"/>
    </reaction>
</comment>
<evidence type="ECO:0000256" key="3">
    <source>
        <dbReference type="ARBA" id="ARBA00022723"/>
    </source>
</evidence>
<evidence type="ECO:0000256" key="2">
    <source>
        <dbReference type="ARBA" id="ARBA00022670"/>
    </source>
</evidence>
<dbReference type="PANTHER" id="PTHR11804:SF84">
    <property type="entry name" value="SACCHAROLYSIN"/>
    <property type="match status" value="1"/>
</dbReference>
<dbReference type="InterPro" id="IPR024077">
    <property type="entry name" value="Neurolysin/TOP_dom2"/>
</dbReference>
<dbReference type="EC" id="3.4.24.70" evidence="8"/>
<dbReference type="InterPro" id="IPR024079">
    <property type="entry name" value="MetalloPept_cat_dom_sf"/>
</dbReference>
<keyword evidence="10" id="KW-0175">Coiled coil</keyword>
<dbReference type="Pfam" id="PF19310">
    <property type="entry name" value="TOP_N"/>
    <property type="match status" value="1"/>
</dbReference>
<keyword evidence="5 9" id="KW-0862">Zinc</keyword>
<evidence type="ECO:0000256" key="7">
    <source>
        <dbReference type="ARBA" id="ARBA00024603"/>
    </source>
</evidence>
<dbReference type="InterPro" id="IPR045090">
    <property type="entry name" value="Pept_M3A_M3B"/>
</dbReference>
<reference evidence="13 16" key="2">
    <citation type="submission" date="2018-08" db="EMBL/GenBank/DDBJ databases">
        <title>Complete genome of the Arcobacter molluscorum type strain LMG 25693.</title>
        <authorList>
            <person name="Miller W.G."/>
            <person name="Yee E."/>
            <person name="Bono J.L."/>
        </authorList>
    </citation>
    <scope>NUCLEOTIDE SEQUENCE [LARGE SCALE GENOMIC DNA]</scope>
    <source>
        <strain evidence="13 16">CECT 7696</strain>
    </source>
</reference>
<feature type="coiled-coil region" evidence="10">
    <location>
        <begin position="7"/>
        <end position="34"/>
    </location>
</feature>